<proteinExistence type="predicted"/>
<dbReference type="Gene3D" id="1.20.1280.50">
    <property type="match status" value="1"/>
</dbReference>
<dbReference type="Proteomes" id="UP001151699">
    <property type="component" value="Chromosome A"/>
</dbReference>
<comment type="caution">
    <text evidence="3">The sequence shown here is derived from an EMBL/GenBank/DDBJ whole genome shotgun (WGS) entry which is preliminary data.</text>
</comment>
<dbReference type="InterPro" id="IPR036047">
    <property type="entry name" value="F-box-like_dom_sf"/>
</dbReference>
<dbReference type="EMBL" id="WJQU01000001">
    <property type="protein sequence ID" value="KAJ6649157.1"/>
    <property type="molecule type" value="Genomic_DNA"/>
</dbReference>
<evidence type="ECO:0000259" key="2">
    <source>
        <dbReference type="Pfam" id="PF12937"/>
    </source>
</evidence>
<name>A0A9Q0NF66_9DIPT</name>
<gene>
    <name evidence="3" type="ORF">Bhyg_04390</name>
</gene>
<feature type="domain" description="F-box" evidence="2">
    <location>
        <begin position="224"/>
        <end position="255"/>
    </location>
</feature>
<evidence type="ECO:0000313" key="4">
    <source>
        <dbReference type="Proteomes" id="UP001151699"/>
    </source>
</evidence>
<organism evidence="3 4">
    <name type="scientific">Pseudolycoriella hygida</name>
    <dbReference type="NCBI Taxonomy" id="35572"/>
    <lineage>
        <taxon>Eukaryota</taxon>
        <taxon>Metazoa</taxon>
        <taxon>Ecdysozoa</taxon>
        <taxon>Arthropoda</taxon>
        <taxon>Hexapoda</taxon>
        <taxon>Insecta</taxon>
        <taxon>Pterygota</taxon>
        <taxon>Neoptera</taxon>
        <taxon>Endopterygota</taxon>
        <taxon>Diptera</taxon>
        <taxon>Nematocera</taxon>
        <taxon>Sciaroidea</taxon>
        <taxon>Sciaridae</taxon>
        <taxon>Pseudolycoriella</taxon>
    </lineage>
</organism>
<sequence>FQSDLNENGFFPERANFEYLPIFRSEKLDQLWKECAEQTRLTKMVLRSPADRAKRVKSLSSCRQVSRRWKDCAEQTRLKKLVLQRPAYRTTRVWYYSYLPVDDDDIIYILSFVECRNIPFSLEYLTALIIDALLTYGDISLLNLLQQLKHLEFSGLVYQEAPPPEITLPLLKVLKINFVVFGHDVSAIHAPNLEVLSCWTGLSGIRFPHSESVKKLQIADRQTLILNIFEYLGVKSLSNCRQVSRRWKESAEQARLKKVVLRCPDYRATRAWYYSYLPVDDDDIIYILSFVQCRNIPFSLVYLTALIIDIPLTYRDVSLLNLLQQLKHLEFQNLTYQEAPPPQIRLPLLNVLRINCAAYNRDGIAVHAPNLEVLSCMTGLSGIRFPHSESVKKLQIADRQTVNRFKNVEVFSCFNSVSIVSDLFVQLPKKKLLGKINLKLHFLGVKSLTNCRQVSRRWKECAEQARLKKVVLRCPDYRATRAWYYSYLPVDDDDIIYILSFDQCRNIPFSLEYLTALIIDTPLTYGDVSILNLLQQLKHLELPNLMKMKH</sequence>
<dbReference type="Pfam" id="PF00646">
    <property type="entry name" value="F-box"/>
    <property type="match status" value="1"/>
</dbReference>
<feature type="non-terminal residue" evidence="3">
    <location>
        <position position="550"/>
    </location>
</feature>
<protein>
    <recommendedName>
        <fullName evidence="1 2">F-box domain-containing protein</fullName>
    </recommendedName>
</protein>
<evidence type="ECO:0000313" key="3">
    <source>
        <dbReference type="EMBL" id="KAJ6649157.1"/>
    </source>
</evidence>
<feature type="non-terminal residue" evidence="3">
    <location>
        <position position="1"/>
    </location>
</feature>
<evidence type="ECO:0000259" key="1">
    <source>
        <dbReference type="Pfam" id="PF00646"/>
    </source>
</evidence>
<dbReference type="AlphaFoldDB" id="A0A9Q0NF66"/>
<dbReference type="Pfam" id="PF12937">
    <property type="entry name" value="F-box-like"/>
    <property type="match status" value="1"/>
</dbReference>
<feature type="domain" description="F-box" evidence="1">
    <location>
        <begin position="440"/>
        <end position="468"/>
    </location>
</feature>
<dbReference type="SUPFAM" id="SSF81383">
    <property type="entry name" value="F-box domain"/>
    <property type="match status" value="2"/>
</dbReference>
<dbReference type="OrthoDB" id="7800715at2759"/>
<dbReference type="SUPFAM" id="SSF52058">
    <property type="entry name" value="L domain-like"/>
    <property type="match status" value="1"/>
</dbReference>
<keyword evidence="4" id="KW-1185">Reference proteome</keyword>
<accession>A0A9Q0NF66</accession>
<dbReference type="InterPro" id="IPR001810">
    <property type="entry name" value="F-box_dom"/>
</dbReference>
<reference evidence="3" key="1">
    <citation type="submission" date="2022-07" db="EMBL/GenBank/DDBJ databases">
        <authorList>
            <person name="Trinca V."/>
            <person name="Uliana J.V.C."/>
            <person name="Torres T.T."/>
            <person name="Ward R.J."/>
            <person name="Monesi N."/>
        </authorList>
    </citation>
    <scope>NUCLEOTIDE SEQUENCE</scope>
    <source>
        <strain evidence="3">HSMRA1968</strain>
        <tissue evidence="3">Whole embryos</tissue>
    </source>
</reference>